<dbReference type="AlphaFoldDB" id="I4G2J3"/>
<dbReference type="HOGENOM" id="CLU_2991647_0_0_3"/>
<accession>I4G2J3</accession>
<dbReference type="RefSeq" id="WP_002767706.1">
    <property type="nucleotide sequence ID" value="NZ_HE972972.1"/>
</dbReference>
<evidence type="ECO:0000313" key="1">
    <source>
        <dbReference type="EMBL" id="CCI02154.1"/>
    </source>
</evidence>
<reference evidence="1 2" key="1">
    <citation type="submission" date="2012-04" db="EMBL/GenBank/DDBJ databases">
        <authorList>
            <person name="Genoscope - CEA"/>
        </authorList>
    </citation>
    <scope>NUCLEOTIDE SEQUENCE [LARGE SCALE GENOMIC DNA]</scope>
    <source>
        <strain evidence="1 2">9443</strain>
    </source>
</reference>
<gene>
    <name evidence="1" type="ORF">MICAC_3040013</name>
</gene>
<dbReference type="EMBL" id="CAIJ01000229">
    <property type="protein sequence ID" value="CCI02154.1"/>
    <property type="molecule type" value="Genomic_DNA"/>
</dbReference>
<dbReference type="Proteomes" id="UP000003480">
    <property type="component" value="Unassembled WGS sequence"/>
</dbReference>
<name>I4G2J3_MICAE</name>
<proteinExistence type="predicted"/>
<protein>
    <submittedName>
        <fullName evidence="1">Uncharacterized protein</fullName>
    </submittedName>
</protein>
<sequence length="62" mass="6553">MSQKNKIALLFVASGLLSGIILSYHLPPEKLAIALTGPTAVVGAGLTQWNSKDDQKNDSDTN</sequence>
<comment type="caution">
    <text evidence="1">The sequence shown here is derived from an EMBL/GenBank/DDBJ whole genome shotgun (WGS) entry which is preliminary data.</text>
</comment>
<organism evidence="1 2">
    <name type="scientific">Microcystis aeruginosa PCC 9443</name>
    <dbReference type="NCBI Taxonomy" id="1160281"/>
    <lineage>
        <taxon>Bacteria</taxon>
        <taxon>Bacillati</taxon>
        <taxon>Cyanobacteriota</taxon>
        <taxon>Cyanophyceae</taxon>
        <taxon>Oscillatoriophycideae</taxon>
        <taxon>Chroococcales</taxon>
        <taxon>Microcystaceae</taxon>
        <taxon>Microcystis</taxon>
    </lineage>
</organism>
<evidence type="ECO:0000313" key="2">
    <source>
        <dbReference type="Proteomes" id="UP000003480"/>
    </source>
</evidence>